<dbReference type="PRINTS" id="PR00081">
    <property type="entry name" value="GDHRDH"/>
</dbReference>
<organism evidence="2 3">
    <name type="scientific">Draconibacterium aestuarii</name>
    <dbReference type="NCBI Taxonomy" id="2998507"/>
    <lineage>
        <taxon>Bacteria</taxon>
        <taxon>Pseudomonadati</taxon>
        <taxon>Bacteroidota</taxon>
        <taxon>Bacteroidia</taxon>
        <taxon>Marinilabiliales</taxon>
        <taxon>Prolixibacteraceae</taxon>
        <taxon>Draconibacterium</taxon>
    </lineage>
</organism>
<dbReference type="SUPFAM" id="SSF51735">
    <property type="entry name" value="NAD(P)-binding Rossmann-fold domains"/>
    <property type="match status" value="1"/>
</dbReference>
<accession>A0A9X3FIH5</accession>
<proteinExistence type="predicted"/>
<name>A0A9X3FIH5_9BACT</name>
<protein>
    <submittedName>
        <fullName evidence="2">SDR family NAD(P)-dependent oxidoreductase</fullName>
    </submittedName>
</protein>
<evidence type="ECO:0000313" key="3">
    <source>
        <dbReference type="Proteomes" id="UP001145087"/>
    </source>
</evidence>
<dbReference type="Gene3D" id="3.40.50.720">
    <property type="entry name" value="NAD(P)-binding Rossmann-like Domain"/>
    <property type="match status" value="1"/>
</dbReference>
<dbReference type="Proteomes" id="UP001145087">
    <property type="component" value="Unassembled WGS sequence"/>
</dbReference>
<reference evidence="2" key="1">
    <citation type="submission" date="2022-11" db="EMBL/GenBank/DDBJ databases">
        <title>Marilongibacter aestuarii gen. nov., sp. nov., isolated from tidal flat sediment.</title>
        <authorList>
            <person name="Jiayan W."/>
        </authorList>
    </citation>
    <scope>NUCLEOTIDE SEQUENCE</scope>
    <source>
        <strain evidence="2">Z1-6</strain>
    </source>
</reference>
<keyword evidence="3" id="KW-1185">Reference proteome</keyword>
<dbReference type="InterPro" id="IPR002347">
    <property type="entry name" value="SDR_fam"/>
</dbReference>
<dbReference type="GO" id="GO:0016491">
    <property type="term" value="F:oxidoreductase activity"/>
    <property type="evidence" value="ECO:0007669"/>
    <property type="project" value="UniProtKB-KW"/>
</dbReference>
<gene>
    <name evidence="2" type="ORF">OU798_23360</name>
</gene>
<dbReference type="PANTHER" id="PTHR43157:SF31">
    <property type="entry name" value="PHOSPHATIDYLINOSITOL-GLYCAN BIOSYNTHESIS CLASS F PROTEIN"/>
    <property type="match status" value="1"/>
</dbReference>
<sequence length="313" mass="34947">MGRFKLPEELDFIRAGRLPQKYSRERMNGKVCVLTGATSGVGYEAANTLVGAGATLAIMVRDKQKAEELSKELKEKYNTEAQYFIADFSDLKQVRQATEAILAEYPKIDVLINNAGVHMTTRQLTNDGHEVAFCVNHLAAFLITSLLLKRLVESAPSRIIQVNSEGHRFNGLDIDDLTWAKRRYKGIKGYGASKTAQLMTVWELNDLLDGKGVTINAMHPGAVKSNIGTNNGLLYNLYSKYIVQPLLKDPKISGEAIYYHASSPEMEGVSGKFYNLTNEEIPAKHAVDRELGKQIFQISKELTQLDKEDIYEI</sequence>
<dbReference type="InterPro" id="IPR036291">
    <property type="entry name" value="NAD(P)-bd_dom_sf"/>
</dbReference>
<dbReference type="Pfam" id="PF00106">
    <property type="entry name" value="adh_short"/>
    <property type="match status" value="1"/>
</dbReference>
<comment type="caution">
    <text evidence="2">The sequence shown here is derived from an EMBL/GenBank/DDBJ whole genome shotgun (WGS) entry which is preliminary data.</text>
</comment>
<evidence type="ECO:0000313" key="2">
    <source>
        <dbReference type="EMBL" id="MCY1723308.1"/>
    </source>
</evidence>
<dbReference type="RefSeq" id="WP_343335634.1">
    <property type="nucleotide sequence ID" value="NZ_JAPOHD010000068.1"/>
</dbReference>
<dbReference type="PANTHER" id="PTHR43157">
    <property type="entry name" value="PHOSPHATIDYLINOSITOL-GLYCAN BIOSYNTHESIS CLASS F PROTEIN-RELATED"/>
    <property type="match status" value="1"/>
</dbReference>
<evidence type="ECO:0000256" key="1">
    <source>
        <dbReference type="ARBA" id="ARBA00023002"/>
    </source>
</evidence>
<keyword evidence="1" id="KW-0560">Oxidoreductase</keyword>
<dbReference type="EMBL" id="JAPOHD010000068">
    <property type="protein sequence ID" value="MCY1723308.1"/>
    <property type="molecule type" value="Genomic_DNA"/>
</dbReference>
<dbReference type="AlphaFoldDB" id="A0A9X3FIH5"/>